<dbReference type="InterPro" id="IPR010273">
    <property type="entry name" value="DUF881"/>
</dbReference>
<name>A0A0W8I792_9MICO</name>
<proteinExistence type="inferred from homology"/>
<feature type="region of interest" description="Disordered" evidence="2">
    <location>
        <begin position="1"/>
        <end position="35"/>
    </location>
</feature>
<dbReference type="PANTHER" id="PTHR37313:SF2">
    <property type="entry name" value="UPF0749 PROTEIN YLXX"/>
    <property type="match status" value="1"/>
</dbReference>
<accession>A0A0W8I792</accession>
<evidence type="ECO:0000313" key="4">
    <source>
        <dbReference type="Proteomes" id="UP000054837"/>
    </source>
</evidence>
<dbReference type="GO" id="GO:0005886">
    <property type="term" value="C:plasma membrane"/>
    <property type="evidence" value="ECO:0007669"/>
    <property type="project" value="TreeGrafter"/>
</dbReference>
<gene>
    <name evidence="3" type="ORF">AVL62_04150</name>
</gene>
<dbReference type="Gene3D" id="3.30.70.1880">
    <property type="entry name" value="Protein of unknown function DUF881"/>
    <property type="match status" value="1"/>
</dbReference>
<dbReference type="RefSeq" id="WP_058891146.1">
    <property type="nucleotide sequence ID" value="NZ_LQBL01000027.1"/>
</dbReference>
<dbReference type="Proteomes" id="UP000054837">
    <property type="component" value="Unassembled WGS sequence"/>
</dbReference>
<protein>
    <recommendedName>
        <fullName evidence="5">Division initiation protein</fullName>
    </recommendedName>
</protein>
<dbReference type="OrthoDB" id="3211287at2"/>
<organism evidence="3 4">
    <name type="scientific">Serinicoccus chungangensis</name>
    <dbReference type="NCBI Taxonomy" id="767452"/>
    <lineage>
        <taxon>Bacteria</taxon>
        <taxon>Bacillati</taxon>
        <taxon>Actinomycetota</taxon>
        <taxon>Actinomycetes</taxon>
        <taxon>Micrococcales</taxon>
        <taxon>Ornithinimicrobiaceae</taxon>
        <taxon>Serinicoccus</taxon>
    </lineage>
</organism>
<dbReference type="PANTHER" id="PTHR37313">
    <property type="entry name" value="UPF0749 PROTEIN RV1825"/>
    <property type="match status" value="1"/>
</dbReference>
<dbReference type="STRING" id="767452.AVL62_04150"/>
<evidence type="ECO:0000313" key="3">
    <source>
        <dbReference type="EMBL" id="KUG54413.1"/>
    </source>
</evidence>
<sequence>MVDDPDPPPPDQDPPADRPGRRPPRLRRRPLPSRDEARRRLRAFSRFHPTPGQLVAALLTAALGVALVAQARVTEEAGLQQLRETELVALLDDVTTRAQELGVEVAQLEDDRSRLLGSEGDEAAREAARQRLQSYQILAGTVPVEGPGITVLVEDEGGVITQTMLLDGIQELRDAGAEAIQVGTVRVVASSYVGTGDQGEVLLDGQALSTPYTITAVGDAHTLAGAMAIPGGFSDSLRGAGAGVTVVEADTVLIDALHEPSEPRYAQPVPPTQAP</sequence>
<comment type="similarity">
    <text evidence="1">Belongs to the UPF0749 family.</text>
</comment>
<feature type="compositionally biased region" description="Basic residues" evidence="2">
    <location>
        <begin position="21"/>
        <end position="31"/>
    </location>
</feature>
<keyword evidence="4" id="KW-1185">Reference proteome</keyword>
<dbReference type="Pfam" id="PF05949">
    <property type="entry name" value="DUF881"/>
    <property type="match status" value="1"/>
</dbReference>
<comment type="caution">
    <text evidence="3">The sequence shown here is derived from an EMBL/GenBank/DDBJ whole genome shotgun (WGS) entry which is preliminary data.</text>
</comment>
<dbReference type="AlphaFoldDB" id="A0A0W8I792"/>
<evidence type="ECO:0000256" key="1">
    <source>
        <dbReference type="ARBA" id="ARBA00009108"/>
    </source>
</evidence>
<dbReference type="EMBL" id="LQBL01000027">
    <property type="protein sequence ID" value="KUG54413.1"/>
    <property type="molecule type" value="Genomic_DNA"/>
</dbReference>
<reference evidence="3 4" key="1">
    <citation type="submission" date="2015-12" db="EMBL/GenBank/DDBJ databases">
        <title>Serinicoccus chungangenesis strain CD08_5 genome sequencing and assembly.</title>
        <authorList>
            <person name="Chander A.M."/>
            <person name="Kaur G."/>
            <person name="Nair G.R."/>
            <person name="Dhawan D.K."/>
            <person name="Kochhar R.K."/>
            <person name="Mayilraj S."/>
            <person name="Bhadada S.K."/>
        </authorList>
    </citation>
    <scope>NUCLEOTIDE SEQUENCE [LARGE SCALE GENOMIC DNA]</scope>
    <source>
        <strain evidence="3 4">CD08_5</strain>
    </source>
</reference>
<evidence type="ECO:0000256" key="2">
    <source>
        <dbReference type="SAM" id="MobiDB-lite"/>
    </source>
</evidence>
<evidence type="ECO:0008006" key="5">
    <source>
        <dbReference type="Google" id="ProtNLM"/>
    </source>
</evidence>